<keyword evidence="10" id="KW-1185">Reference proteome</keyword>
<dbReference type="PROSITE" id="PS00108">
    <property type="entry name" value="PROTEIN_KINASE_ST"/>
    <property type="match status" value="1"/>
</dbReference>
<dbReference type="InterPro" id="IPR008271">
    <property type="entry name" value="Ser/Thr_kinase_AS"/>
</dbReference>
<dbReference type="PROSITE" id="PS50011">
    <property type="entry name" value="PROTEIN_KINASE_DOM"/>
    <property type="match status" value="1"/>
</dbReference>
<evidence type="ECO:0000313" key="10">
    <source>
        <dbReference type="Proteomes" id="UP000226442"/>
    </source>
</evidence>
<dbReference type="Proteomes" id="UP000226442">
    <property type="component" value="Unassembled WGS sequence"/>
</dbReference>
<dbReference type="PANTHER" id="PTHR43289:SF34">
    <property type="entry name" value="SERINE_THREONINE-PROTEIN KINASE YBDM-RELATED"/>
    <property type="match status" value="1"/>
</dbReference>
<feature type="compositionally biased region" description="Polar residues" evidence="6">
    <location>
        <begin position="346"/>
        <end position="359"/>
    </location>
</feature>
<evidence type="ECO:0000256" key="1">
    <source>
        <dbReference type="ARBA" id="ARBA00022679"/>
    </source>
</evidence>
<dbReference type="Gene3D" id="3.30.200.20">
    <property type="entry name" value="Phosphorylase Kinase, domain 1"/>
    <property type="match status" value="1"/>
</dbReference>
<dbReference type="PRINTS" id="PR01217">
    <property type="entry name" value="PRICHEXTENSN"/>
</dbReference>
<dbReference type="Pfam" id="PF00069">
    <property type="entry name" value="Pkinase"/>
    <property type="match status" value="1"/>
</dbReference>
<protein>
    <submittedName>
        <fullName evidence="9">Serine/threonine protein kinase</fullName>
    </submittedName>
</protein>
<keyword evidence="7" id="KW-0472">Membrane</keyword>
<dbReference type="PANTHER" id="PTHR43289">
    <property type="entry name" value="MITOGEN-ACTIVATED PROTEIN KINASE KINASE KINASE 20-RELATED"/>
    <property type="match status" value="1"/>
</dbReference>
<keyword evidence="7" id="KW-1133">Transmembrane helix</keyword>
<feature type="transmembrane region" description="Helical" evidence="7">
    <location>
        <begin position="309"/>
        <end position="333"/>
    </location>
</feature>
<keyword evidence="2 5" id="KW-0547">Nucleotide-binding</keyword>
<evidence type="ECO:0000256" key="4">
    <source>
        <dbReference type="ARBA" id="ARBA00022840"/>
    </source>
</evidence>
<sequence>MDALIGKTLQGGKYTLEQELGRGGFGITFRATHRYLGQFVVIKTLNESLRRQPNFAEFDRKFQDEARRLASCVHPNIVRVSDFFVEDGQPYMVMDYIPGQNLGDVVQPNRPLPEAVAIIYITQIGAALKAVHQKGLLHRDIKPQNIILRQNTQEVVLIDFGIAREFTPGVTQNHTNMVSDGYAPPEQYFAQGKYTPATDVYALAATLYTLLTAQVPMPAVFRPSQPMATPRDLQPQLSAAISQAVMRGMTLDAENRPGTVDEWLSLLPNSQSPSTGPTLAVMPGHGPMMPAGARTAPAVVPSGAGESKIWLILGLVAIALIFAGFVGIARILLDRQSDRPAPIAQENRTSPPAETSTPDRPSPIPTPEATPKPRRKTPTPAAIPTPKETPAPAVETPPPAIETPTPAIETPAPKPSPVAESPKPSPVAESPKPTEKPVENQATDRSTPTPSPREEQPATSNQKIPRVPGFAVGTPESQILEQLGKPTDTQRKGYWPNTRTALYDLVPNRITLGYIYDRDSGQLVQTEGSFAQSVDDLVVRTALNGMLGGADEKVMEGFRDVHQRRKSRFTFRKGALKGAIERNERDRIYIGVWDDNLH</sequence>
<feature type="compositionally biased region" description="Low complexity" evidence="6">
    <location>
        <begin position="402"/>
        <end position="411"/>
    </location>
</feature>
<dbReference type="PROSITE" id="PS00107">
    <property type="entry name" value="PROTEIN_KINASE_ATP"/>
    <property type="match status" value="1"/>
</dbReference>
<gene>
    <name evidence="9" type="ORF">CP500_003455</name>
</gene>
<dbReference type="AlphaFoldDB" id="A0A2G4F4X4"/>
<feature type="binding site" evidence="5">
    <location>
        <position position="43"/>
    </location>
    <ligand>
        <name>ATP</name>
        <dbReference type="ChEBI" id="CHEBI:30616"/>
    </ligand>
</feature>
<accession>A0A2G4F4X4</accession>
<proteinExistence type="predicted"/>
<evidence type="ECO:0000259" key="8">
    <source>
        <dbReference type="PROSITE" id="PS50011"/>
    </source>
</evidence>
<keyword evidence="4 5" id="KW-0067">ATP-binding</keyword>
<feature type="domain" description="Protein kinase" evidence="8">
    <location>
        <begin position="14"/>
        <end position="279"/>
    </location>
</feature>
<dbReference type="EMBL" id="NXIB02000012">
    <property type="protein sequence ID" value="PHX56796.1"/>
    <property type="molecule type" value="Genomic_DNA"/>
</dbReference>
<dbReference type="Gene3D" id="1.10.510.10">
    <property type="entry name" value="Transferase(Phosphotransferase) domain 1"/>
    <property type="match status" value="1"/>
</dbReference>
<reference evidence="9" key="1">
    <citation type="submission" date="2017-10" db="EMBL/GenBank/DDBJ databases">
        <title>Draft genome sequence of the planktic cyanobacteria Tychonema bourrellyi isolated from alpine lentic freshwater.</title>
        <authorList>
            <person name="Tett A."/>
            <person name="Armanini F."/>
            <person name="Asnicar F."/>
            <person name="Boscaini A."/>
            <person name="Pasolli E."/>
            <person name="Zolfo M."/>
            <person name="Donati C."/>
            <person name="Salmaso N."/>
            <person name="Segata N."/>
        </authorList>
    </citation>
    <scope>NUCLEOTIDE SEQUENCE</scope>
    <source>
        <strain evidence="9">FEM_GT703</strain>
    </source>
</reference>
<keyword evidence="9" id="KW-0723">Serine/threonine-protein kinase</keyword>
<keyword evidence="7" id="KW-0812">Transmembrane</keyword>
<keyword evidence="1" id="KW-0808">Transferase</keyword>
<evidence type="ECO:0000256" key="6">
    <source>
        <dbReference type="SAM" id="MobiDB-lite"/>
    </source>
</evidence>
<dbReference type="CDD" id="cd14014">
    <property type="entry name" value="STKc_PknB_like"/>
    <property type="match status" value="1"/>
</dbReference>
<evidence type="ECO:0000256" key="5">
    <source>
        <dbReference type="PROSITE-ProRule" id="PRU10141"/>
    </source>
</evidence>
<dbReference type="InterPro" id="IPR000719">
    <property type="entry name" value="Prot_kinase_dom"/>
</dbReference>
<evidence type="ECO:0000256" key="3">
    <source>
        <dbReference type="ARBA" id="ARBA00022777"/>
    </source>
</evidence>
<feature type="compositionally biased region" description="Pro residues" evidence="6">
    <location>
        <begin position="360"/>
        <end position="370"/>
    </location>
</feature>
<comment type="caution">
    <text evidence="9">The sequence shown here is derived from an EMBL/GenBank/DDBJ whole genome shotgun (WGS) entry which is preliminary data.</text>
</comment>
<keyword evidence="3 9" id="KW-0418">Kinase</keyword>
<dbReference type="SUPFAM" id="SSF56112">
    <property type="entry name" value="Protein kinase-like (PK-like)"/>
    <property type="match status" value="1"/>
</dbReference>
<dbReference type="GO" id="GO:0005524">
    <property type="term" value="F:ATP binding"/>
    <property type="evidence" value="ECO:0007669"/>
    <property type="project" value="UniProtKB-UniRule"/>
</dbReference>
<dbReference type="OrthoDB" id="581647at2"/>
<dbReference type="GO" id="GO:0004674">
    <property type="term" value="F:protein serine/threonine kinase activity"/>
    <property type="evidence" value="ECO:0007669"/>
    <property type="project" value="UniProtKB-KW"/>
</dbReference>
<evidence type="ECO:0000256" key="7">
    <source>
        <dbReference type="SAM" id="Phobius"/>
    </source>
</evidence>
<dbReference type="SMART" id="SM00220">
    <property type="entry name" value="S_TKc"/>
    <property type="match status" value="1"/>
</dbReference>
<evidence type="ECO:0000256" key="2">
    <source>
        <dbReference type="ARBA" id="ARBA00022741"/>
    </source>
</evidence>
<organism evidence="9 10">
    <name type="scientific">Tychonema bourrellyi FEM_GT703</name>
    <dbReference type="NCBI Taxonomy" id="2040638"/>
    <lineage>
        <taxon>Bacteria</taxon>
        <taxon>Bacillati</taxon>
        <taxon>Cyanobacteriota</taxon>
        <taxon>Cyanophyceae</taxon>
        <taxon>Oscillatoriophycideae</taxon>
        <taxon>Oscillatoriales</taxon>
        <taxon>Microcoleaceae</taxon>
        <taxon>Tychonema</taxon>
    </lineage>
</organism>
<name>A0A2G4F4X4_9CYAN</name>
<dbReference type="InterPro" id="IPR011009">
    <property type="entry name" value="Kinase-like_dom_sf"/>
</dbReference>
<evidence type="ECO:0000313" key="9">
    <source>
        <dbReference type="EMBL" id="PHX56796.1"/>
    </source>
</evidence>
<dbReference type="InterPro" id="IPR017441">
    <property type="entry name" value="Protein_kinase_ATP_BS"/>
</dbReference>
<feature type="compositionally biased region" description="Pro residues" evidence="6">
    <location>
        <begin position="381"/>
        <end position="401"/>
    </location>
</feature>
<feature type="region of interest" description="Disordered" evidence="6">
    <location>
        <begin position="342"/>
        <end position="471"/>
    </location>
</feature>